<dbReference type="InterPro" id="IPR050627">
    <property type="entry name" value="Nitroreductase/BluB"/>
</dbReference>
<evidence type="ECO:0000313" key="4">
    <source>
        <dbReference type="Proteomes" id="UP000220340"/>
    </source>
</evidence>
<dbReference type="Proteomes" id="UP000220340">
    <property type="component" value="Unassembled WGS sequence"/>
</dbReference>
<dbReference type="STRING" id="1801.BRW64_11495"/>
<accession>A0A1Q4HES6</accession>
<dbReference type="EMBL" id="PDCR01000011">
    <property type="protein sequence ID" value="PEG54616.1"/>
    <property type="molecule type" value="Genomic_DNA"/>
</dbReference>
<evidence type="ECO:0000313" key="2">
    <source>
        <dbReference type="EMBL" id="PEG54616.1"/>
    </source>
</evidence>
<dbReference type="Proteomes" id="UP000191039">
    <property type="component" value="Unassembled WGS sequence"/>
</dbReference>
<reference evidence="1 3" key="1">
    <citation type="submission" date="2016-09" db="EMBL/GenBank/DDBJ databases">
        <title>genome sequences of unsequenced Mycobacteria.</title>
        <authorList>
            <person name="Greninger A.L."/>
            <person name="Jerome K.R."/>
            <person name="Mcnair B."/>
            <person name="Wallis C."/>
            <person name="Fang F."/>
        </authorList>
    </citation>
    <scope>NUCLEOTIDE SEQUENCE [LARGE SCALE GENOMIC DNA]</scope>
    <source>
        <strain evidence="1 3">BM1</strain>
    </source>
</reference>
<gene>
    <name evidence="1" type="ORF">BV510_24560</name>
    <name evidence="2" type="ORF">CRI78_10545</name>
</gene>
<protein>
    <submittedName>
        <fullName evidence="2">NAD(P)H nitroreductase</fullName>
    </submittedName>
</protein>
<evidence type="ECO:0000313" key="3">
    <source>
        <dbReference type="Proteomes" id="UP000191039"/>
    </source>
</evidence>
<dbReference type="EMBL" id="MIJD01000355">
    <property type="protein sequence ID" value="OPE47738.1"/>
    <property type="molecule type" value="Genomic_DNA"/>
</dbReference>
<dbReference type="AlphaFoldDB" id="A0A1Q4HES6"/>
<dbReference type="GO" id="GO:0016491">
    <property type="term" value="F:oxidoreductase activity"/>
    <property type="evidence" value="ECO:0007669"/>
    <property type="project" value="InterPro"/>
</dbReference>
<dbReference type="RefSeq" id="WP_073856370.1">
    <property type="nucleotide sequence ID" value="NZ_BAAATC010000020.1"/>
</dbReference>
<proteinExistence type="predicted"/>
<sequence>MSAHYPDLETLYAAVSLAIRAPSVHNTQPWRWRVAPHSAHLFAEPALQLEHADPDGRDLLVSCGAALDHCAVALAALGWHTKIHRLPNPADPNHLASIEFHRVAPREAEIALAAAIPARRTDRRRFSSWSVPPGHIAMMGARAARLGITMRRVEVNDRFRAALVESARRHVHDAGYRAELAYWSGRHAARSGVPSRNAPVPDPKALVPARVFAGAALPDPAESGEDYDHAVVLAVGTAADDTVSRLRAGEATSQIVLTATSVGLASCIFTEPLEIVSTRDALQAEVFGITHFPQALVRIGWAPINADPLPATPRRELSDVASRLDGSPLP</sequence>
<dbReference type="NCBIfam" id="NF047509">
    <property type="entry name" value="Rv3131_FMN_oxido"/>
    <property type="match status" value="1"/>
</dbReference>
<comment type="caution">
    <text evidence="2">The sequence shown here is derived from an EMBL/GenBank/DDBJ whole genome shotgun (WGS) entry which is preliminary data.</text>
</comment>
<evidence type="ECO:0000313" key="1">
    <source>
        <dbReference type="EMBL" id="OPE47738.1"/>
    </source>
</evidence>
<dbReference type="PANTHER" id="PTHR23026">
    <property type="entry name" value="NADPH NITROREDUCTASE"/>
    <property type="match status" value="1"/>
</dbReference>
<keyword evidence="4" id="KW-1185">Reference proteome</keyword>
<dbReference type="SUPFAM" id="SSF55469">
    <property type="entry name" value="FMN-dependent nitroreductase-like"/>
    <property type="match status" value="2"/>
</dbReference>
<name>A0A1Q4HES6_9MYCO</name>
<reference evidence="2 4" key="2">
    <citation type="submission" date="2017-10" db="EMBL/GenBank/DDBJ databases">
        <title>The new phylogeny of genus Mycobacterium.</title>
        <authorList>
            <person name="Tortoli E."/>
            <person name="Trovato A."/>
            <person name="Cirillo D.M."/>
        </authorList>
    </citation>
    <scope>NUCLEOTIDE SEQUENCE [LARGE SCALE GENOMIC DNA]</scope>
    <source>
        <strain evidence="2 4">IP141170001</strain>
    </source>
</reference>
<dbReference type="PANTHER" id="PTHR23026:SF123">
    <property type="entry name" value="NAD(P)H NITROREDUCTASE RV3131-RELATED"/>
    <property type="match status" value="1"/>
</dbReference>
<dbReference type="Gene3D" id="3.40.109.10">
    <property type="entry name" value="NADH Oxidase"/>
    <property type="match status" value="1"/>
</dbReference>
<organism evidence="2 4">
    <name type="scientific">Mycolicibacterium diernhoferi</name>
    <dbReference type="NCBI Taxonomy" id="1801"/>
    <lineage>
        <taxon>Bacteria</taxon>
        <taxon>Bacillati</taxon>
        <taxon>Actinomycetota</taxon>
        <taxon>Actinomycetes</taxon>
        <taxon>Mycobacteriales</taxon>
        <taxon>Mycobacteriaceae</taxon>
        <taxon>Mycolicibacterium</taxon>
    </lineage>
</organism>
<dbReference type="InterPro" id="IPR000415">
    <property type="entry name" value="Nitroreductase-like"/>
</dbReference>
<dbReference type="OrthoDB" id="8156917at2"/>